<evidence type="ECO:0000313" key="2">
    <source>
        <dbReference type="EMBL" id="KAL3417100.1"/>
    </source>
</evidence>
<evidence type="ECO:0000256" key="1">
    <source>
        <dbReference type="SAM" id="Phobius"/>
    </source>
</evidence>
<reference evidence="2 3" key="1">
    <citation type="submission" date="2024-06" db="EMBL/GenBank/DDBJ databases">
        <title>Complete genome of Phlyctema vagabunda strain 19-DSS-EL-015.</title>
        <authorList>
            <person name="Fiorenzani C."/>
        </authorList>
    </citation>
    <scope>NUCLEOTIDE SEQUENCE [LARGE SCALE GENOMIC DNA]</scope>
    <source>
        <strain evidence="2 3">19-DSS-EL-015</strain>
    </source>
</reference>
<evidence type="ECO:0000313" key="3">
    <source>
        <dbReference type="Proteomes" id="UP001629113"/>
    </source>
</evidence>
<dbReference type="EMBL" id="JBFCZG010000011">
    <property type="protein sequence ID" value="KAL3417100.1"/>
    <property type="molecule type" value="Genomic_DNA"/>
</dbReference>
<organism evidence="2 3">
    <name type="scientific">Phlyctema vagabunda</name>
    <dbReference type="NCBI Taxonomy" id="108571"/>
    <lineage>
        <taxon>Eukaryota</taxon>
        <taxon>Fungi</taxon>
        <taxon>Dikarya</taxon>
        <taxon>Ascomycota</taxon>
        <taxon>Pezizomycotina</taxon>
        <taxon>Leotiomycetes</taxon>
        <taxon>Helotiales</taxon>
        <taxon>Dermateaceae</taxon>
        <taxon>Phlyctema</taxon>
    </lineage>
</organism>
<sequence>MERRRTKEEHLRLLEHFLADKPFTYEDMLSDYEKQKRWALATLYPYSGSLPQPKSRQGRLLAYNFVSEAMRKNGNKAGYCQTRFVELLKDLVDPEYALHLVELEVRDPDWQRGSKFNAERLHKTPSTSIFRKFLNALHQWMTLPLGFGIISVYVIFIIGVHGLQRYQWQNAHHYHTQRPTKTTFTTEQHLRNVPTHAFGNPFNIRPQFSSTNPEQIFFMLEGDAASQENTKRLVVNIVSGVLNLTSISISNYNTTSSLAIATSYLNPESRVDRQAAVDQALKDTSEAWTRTNQLVFQALTQLHGFISGLESEDFSASTIPDVRFRRYADIRMLDLTVSQIINESTHRFYIWYHFFLATYSPKAAYNIEGCERLLYAAHDPVMHIKYATVDVAEALRELLQMPIFDMKTQETKDLGSRLVNAISEMKQVTEARDKDLESAELACHKPDKKPEVVIDCLLDHTSTS</sequence>
<keyword evidence="3" id="KW-1185">Reference proteome</keyword>
<keyword evidence="1" id="KW-0812">Transmembrane</keyword>
<comment type="caution">
    <text evidence="2">The sequence shown here is derived from an EMBL/GenBank/DDBJ whole genome shotgun (WGS) entry which is preliminary data.</text>
</comment>
<feature type="transmembrane region" description="Helical" evidence="1">
    <location>
        <begin position="140"/>
        <end position="163"/>
    </location>
</feature>
<gene>
    <name evidence="2" type="ORF">PVAG01_11100</name>
</gene>
<proteinExistence type="predicted"/>
<name>A0ABR4P1C2_9HELO</name>
<protein>
    <submittedName>
        <fullName evidence="2">Uncharacterized protein</fullName>
    </submittedName>
</protein>
<dbReference type="Proteomes" id="UP001629113">
    <property type="component" value="Unassembled WGS sequence"/>
</dbReference>
<keyword evidence="1" id="KW-0472">Membrane</keyword>
<keyword evidence="1" id="KW-1133">Transmembrane helix</keyword>
<accession>A0ABR4P1C2</accession>